<keyword evidence="2" id="KW-0489">Methyltransferase</keyword>
<keyword evidence="6" id="KW-0249">Electron transport</keyword>
<dbReference type="CDD" id="cd02440">
    <property type="entry name" value="AdoMet_MTases"/>
    <property type="match status" value="1"/>
</dbReference>
<sequence length="349" mass="39611">MSVYSCKVCGFRYDEWLGDSKNGVPPGIPFQRLTGSVCSTCGLSGGRHERLPSPPYKGLEAAYYDQFAGKAGILFYRGWIQAFDRQPAVLELGVGTGRIALELARQGISVCGIDNSPDMLGLAEKKKRRLGKGREHLLELMEQEALHLQLDRTFTHVLLTEGFLQHFTLRSEQRRLLQLIKEHLTEDGLVAIDLLLPPAGENWQTEQRKWVFPDKMVYQQVRGETSYARQRFRYSLAYETFIDSVEQPRYRVDREMALMLPGELVLLLESEQLEVTAMHENYIIDYPAGYIHSVEGLSLVHTVPSSPARGDYDLEKWTEGGYPFAGLNGRTNADVSRMTLFARKKTCNK</sequence>
<dbReference type="Gene3D" id="3.40.50.150">
    <property type="entry name" value="Vaccinia Virus protein VP39"/>
    <property type="match status" value="1"/>
</dbReference>
<dbReference type="Gene3D" id="2.20.25.110">
    <property type="entry name" value="S-adenosyl-L-methionine-dependent methyltransferases"/>
    <property type="match status" value="1"/>
</dbReference>
<organism evidence="9 10">
    <name type="scientific">Brevibacillus borstelensis AK1</name>
    <dbReference type="NCBI Taxonomy" id="1300222"/>
    <lineage>
        <taxon>Bacteria</taxon>
        <taxon>Bacillati</taxon>
        <taxon>Bacillota</taxon>
        <taxon>Bacilli</taxon>
        <taxon>Bacillales</taxon>
        <taxon>Paenibacillaceae</taxon>
        <taxon>Brevibacillus</taxon>
    </lineage>
</organism>
<evidence type="ECO:0000256" key="5">
    <source>
        <dbReference type="ARBA" id="ARBA00022723"/>
    </source>
</evidence>
<evidence type="ECO:0000256" key="2">
    <source>
        <dbReference type="ARBA" id="ARBA00022603"/>
    </source>
</evidence>
<evidence type="ECO:0000256" key="7">
    <source>
        <dbReference type="ARBA" id="ARBA00023004"/>
    </source>
</evidence>
<dbReference type="SUPFAM" id="SSF57802">
    <property type="entry name" value="Rubredoxin-like"/>
    <property type="match status" value="1"/>
</dbReference>
<accession>M8DBN5</accession>
<dbReference type="OrthoDB" id="9805587at2"/>
<keyword evidence="3" id="KW-0808">Transferase</keyword>
<gene>
    <name evidence="9" type="ORF">I532_20681</name>
</gene>
<dbReference type="GO" id="GO:0008168">
    <property type="term" value="F:methyltransferase activity"/>
    <property type="evidence" value="ECO:0007669"/>
    <property type="project" value="UniProtKB-KW"/>
</dbReference>
<dbReference type="GO" id="GO:0005506">
    <property type="term" value="F:iron ion binding"/>
    <property type="evidence" value="ECO:0007669"/>
    <property type="project" value="InterPro"/>
</dbReference>
<keyword evidence="4" id="KW-0949">S-adenosyl-L-methionine</keyword>
<dbReference type="InterPro" id="IPR024935">
    <property type="entry name" value="Rubredoxin_dom"/>
</dbReference>
<evidence type="ECO:0000313" key="9">
    <source>
        <dbReference type="EMBL" id="EMT50767.1"/>
    </source>
</evidence>
<dbReference type="PANTHER" id="PTHR43464">
    <property type="entry name" value="METHYLTRANSFERASE"/>
    <property type="match status" value="1"/>
</dbReference>
<evidence type="ECO:0000256" key="4">
    <source>
        <dbReference type="ARBA" id="ARBA00022691"/>
    </source>
</evidence>
<evidence type="ECO:0000313" key="10">
    <source>
        <dbReference type="Proteomes" id="UP000012081"/>
    </source>
</evidence>
<comment type="caution">
    <text evidence="9">The sequence shown here is derived from an EMBL/GenBank/DDBJ whole genome shotgun (WGS) entry which is preliminary data.</text>
</comment>
<dbReference type="InterPro" id="IPR041698">
    <property type="entry name" value="Methyltransf_25"/>
</dbReference>
<dbReference type="Gene3D" id="2.20.28.10">
    <property type="match status" value="1"/>
</dbReference>
<dbReference type="EMBL" id="APBN01000012">
    <property type="protein sequence ID" value="EMT50767.1"/>
    <property type="molecule type" value="Genomic_DNA"/>
</dbReference>
<keyword evidence="1" id="KW-0813">Transport</keyword>
<keyword evidence="10" id="KW-1185">Reference proteome</keyword>
<dbReference type="SUPFAM" id="SSF53335">
    <property type="entry name" value="S-adenosyl-L-methionine-dependent methyltransferases"/>
    <property type="match status" value="1"/>
</dbReference>
<evidence type="ECO:0000256" key="1">
    <source>
        <dbReference type="ARBA" id="ARBA00022448"/>
    </source>
</evidence>
<evidence type="ECO:0000259" key="8">
    <source>
        <dbReference type="PROSITE" id="PS50903"/>
    </source>
</evidence>
<keyword evidence="5" id="KW-0479">Metal-binding</keyword>
<evidence type="ECO:0000256" key="3">
    <source>
        <dbReference type="ARBA" id="ARBA00022679"/>
    </source>
</evidence>
<name>M8DBN5_9BACL</name>
<dbReference type="AlphaFoldDB" id="M8DBN5"/>
<evidence type="ECO:0000256" key="6">
    <source>
        <dbReference type="ARBA" id="ARBA00022982"/>
    </source>
</evidence>
<dbReference type="PATRIC" id="fig|1300222.3.peg.4346"/>
<dbReference type="STRING" id="1300222.I532_20681"/>
<feature type="domain" description="Rubredoxin-like" evidence="8">
    <location>
        <begin position="1"/>
        <end position="59"/>
    </location>
</feature>
<dbReference type="InterPro" id="IPR024934">
    <property type="entry name" value="Rubredoxin-like_dom"/>
</dbReference>
<proteinExistence type="predicted"/>
<dbReference type="Proteomes" id="UP000012081">
    <property type="component" value="Unassembled WGS sequence"/>
</dbReference>
<reference evidence="9 10" key="1">
    <citation type="submission" date="2013-03" db="EMBL/GenBank/DDBJ databases">
        <title>Assembly of a new bacterial strain Brevibacillus borstelensis AK1.</title>
        <authorList>
            <person name="Rajan I."/>
            <person name="PoliReddy D."/>
            <person name="Sugumar T."/>
            <person name="Rathinam K."/>
            <person name="Alqarawi S."/>
            <person name="Khalil A.B."/>
            <person name="Sivakumar N."/>
        </authorList>
    </citation>
    <scope>NUCLEOTIDE SEQUENCE [LARGE SCALE GENOMIC DNA]</scope>
    <source>
        <strain evidence="9 10">AK1</strain>
    </source>
</reference>
<dbReference type="GO" id="GO:0032259">
    <property type="term" value="P:methylation"/>
    <property type="evidence" value="ECO:0007669"/>
    <property type="project" value="UniProtKB-KW"/>
</dbReference>
<dbReference type="Pfam" id="PF00301">
    <property type="entry name" value="Rubredoxin"/>
    <property type="match status" value="1"/>
</dbReference>
<dbReference type="InterPro" id="IPR029063">
    <property type="entry name" value="SAM-dependent_MTases_sf"/>
</dbReference>
<keyword evidence="7" id="KW-0408">Iron</keyword>
<dbReference type="Pfam" id="PF13649">
    <property type="entry name" value="Methyltransf_25"/>
    <property type="match status" value="1"/>
</dbReference>
<dbReference type="PROSITE" id="PS50903">
    <property type="entry name" value="RUBREDOXIN_LIKE"/>
    <property type="match status" value="1"/>
</dbReference>
<dbReference type="RefSeq" id="WP_003390694.1">
    <property type="nucleotide sequence ID" value="NZ_APBN01000012.1"/>
</dbReference>
<dbReference type="PANTHER" id="PTHR43464:SF19">
    <property type="entry name" value="UBIQUINONE BIOSYNTHESIS O-METHYLTRANSFERASE, MITOCHONDRIAL"/>
    <property type="match status" value="1"/>
</dbReference>
<protein>
    <recommendedName>
        <fullName evidence="8">Rubredoxin-like domain-containing protein</fullName>
    </recommendedName>
</protein>